<evidence type="ECO:0000256" key="5">
    <source>
        <dbReference type="ARBA" id="ARBA00022840"/>
    </source>
</evidence>
<dbReference type="SMART" id="SM00387">
    <property type="entry name" value="HATPase_c"/>
    <property type="match status" value="1"/>
</dbReference>
<protein>
    <submittedName>
        <fullName evidence="9">Adaptive-response sensory-kinase SasA</fullName>
    </submittedName>
</protein>
<dbReference type="AlphaFoldDB" id="A0A0N8KRC3"/>
<keyword evidence="4 9" id="KW-0418">Kinase</keyword>
<keyword evidence="2" id="KW-0808">Transferase</keyword>
<gene>
    <name evidence="9" type="primary">sasA</name>
    <name evidence="9" type="ORF">MPEBLZ_00905</name>
</gene>
<evidence type="ECO:0000313" key="10">
    <source>
        <dbReference type="Proteomes" id="UP000050360"/>
    </source>
</evidence>
<keyword evidence="1" id="KW-0597">Phosphoprotein</keyword>
<keyword evidence="6" id="KW-0902">Two-component regulatory system</keyword>
<dbReference type="SUPFAM" id="SSF55874">
    <property type="entry name" value="ATPase domain of HSP90 chaperone/DNA topoisomerase II/histidine kinase"/>
    <property type="match status" value="1"/>
</dbReference>
<dbReference type="InterPro" id="IPR003594">
    <property type="entry name" value="HATPase_dom"/>
</dbReference>
<keyword evidence="7" id="KW-0472">Membrane</keyword>
<dbReference type="PANTHER" id="PTHR43065">
    <property type="entry name" value="SENSOR HISTIDINE KINASE"/>
    <property type="match status" value="1"/>
</dbReference>
<dbReference type="InterPro" id="IPR005467">
    <property type="entry name" value="His_kinase_dom"/>
</dbReference>
<dbReference type="Pfam" id="PF02518">
    <property type="entry name" value="HATPase_c"/>
    <property type="match status" value="1"/>
</dbReference>
<feature type="transmembrane region" description="Helical" evidence="7">
    <location>
        <begin position="48"/>
        <end position="67"/>
    </location>
</feature>
<dbReference type="PRINTS" id="PR00344">
    <property type="entry name" value="BCTRLSENSOR"/>
</dbReference>
<evidence type="ECO:0000256" key="7">
    <source>
        <dbReference type="SAM" id="Phobius"/>
    </source>
</evidence>
<keyword evidence="5" id="KW-0067">ATP-binding</keyword>
<evidence type="ECO:0000256" key="2">
    <source>
        <dbReference type="ARBA" id="ARBA00022679"/>
    </source>
</evidence>
<comment type="caution">
    <text evidence="9">The sequence shown here is derived from an EMBL/GenBank/DDBJ whole genome shotgun (WGS) entry which is preliminary data.</text>
</comment>
<evidence type="ECO:0000256" key="4">
    <source>
        <dbReference type="ARBA" id="ARBA00022777"/>
    </source>
</evidence>
<dbReference type="Gene3D" id="3.30.565.10">
    <property type="entry name" value="Histidine kinase-like ATPase, C-terminal domain"/>
    <property type="match status" value="1"/>
</dbReference>
<evidence type="ECO:0000259" key="8">
    <source>
        <dbReference type="PROSITE" id="PS50109"/>
    </source>
</evidence>
<name>A0A0N8KRC3_9EURY</name>
<keyword evidence="7" id="KW-1133">Transmembrane helix</keyword>
<accession>A0A0N8KRC3</accession>
<dbReference type="PROSITE" id="PS50109">
    <property type="entry name" value="HIS_KIN"/>
    <property type="match status" value="1"/>
</dbReference>
<evidence type="ECO:0000256" key="1">
    <source>
        <dbReference type="ARBA" id="ARBA00022553"/>
    </source>
</evidence>
<evidence type="ECO:0000256" key="6">
    <source>
        <dbReference type="ARBA" id="ARBA00023012"/>
    </source>
</evidence>
<dbReference type="Proteomes" id="UP000050360">
    <property type="component" value="Unassembled WGS sequence"/>
</dbReference>
<sequence>MYSSEPSIFLKILRKILIEHGEKILFLSFIIVFFDLYLFRYIQNVGDYLSLFIIFILMYISFLSFRIKDDLKEMESFMQRREELRELEKVRIENDEIINLLKGMRSFKAYFNDSKYNEPRELRQIVNKLDFFLNEIRPLYKSNIKESNINISSNAITIPAAIYKSEKSLNSDKLLSVYREVSSEFSHSIKTPLASIELAIVNLNEKIYGLNQENKDKDENSEIFISLLENASISLDYIKGILKRGAGFFPGEPERFSIQSVIRKSIRITREATNNKAEVSLSLDNIPQIKYYRLNLLLSIIQILENAFESLGPNGKIEIAGSYNKLNGEVEILISNNGAPIPSKVQSKIFEPGFSTKGSSRGLGLSIAKRCLETVNGQVELVQSNNTRTCFKILFKPEEVYQIKEG</sequence>
<dbReference type="GO" id="GO:0000160">
    <property type="term" value="P:phosphorelay signal transduction system"/>
    <property type="evidence" value="ECO:0007669"/>
    <property type="project" value="UniProtKB-KW"/>
</dbReference>
<proteinExistence type="predicted"/>
<keyword evidence="3" id="KW-0547">Nucleotide-binding</keyword>
<evidence type="ECO:0000256" key="3">
    <source>
        <dbReference type="ARBA" id="ARBA00022741"/>
    </source>
</evidence>
<evidence type="ECO:0000313" key="9">
    <source>
        <dbReference type="EMBL" id="KPQ44538.1"/>
    </source>
</evidence>
<dbReference type="GO" id="GO:0016301">
    <property type="term" value="F:kinase activity"/>
    <property type="evidence" value="ECO:0007669"/>
    <property type="project" value="UniProtKB-KW"/>
</dbReference>
<dbReference type="InterPro" id="IPR004358">
    <property type="entry name" value="Sig_transdc_His_kin-like_C"/>
</dbReference>
<dbReference type="PANTHER" id="PTHR43065:SF10">
    <property type="entry name" value="PEROXIDE STRESS-ACTIVATED HISTIDINE KINASE MAK3"/>
    <property type="match status" value="1"/>
</dbReference>
<keyword evidence="7" id="KW-0812">Transmembrane</keyword>
<reference evidence="9 10" key="1">
    <citation type="submission" date="2015-09" db="EMBL/GenBank/DDBJ databases">
        <title>A metagenomics-based metabolic model of nitrate-dependent anaerobic oxidation of methane by Methanoperedens-like archaea.</title>
        <authorList>
            <person name="Arshad A."/>
            <person name="Speth D.R."/>
            <person name="De Graaf R.M."/>
            <person name="Op Den Camp H.J."/>
            <person name="Jetten M.S."/>
            <person name="Welte C.U."/>
        </authorList>
    </citation>
    <scope>NUCLEOTIDE SEQUENCE [LARGE SCALE GENOMIC DNA]</scope>
</reference>
<organism evidence="9 10">
    <name type="scientific">Candidatus Methanoperedens nitratireducens</name>
    <dbReference type="NCBI Taxonomy" id="1392998"/>
    <lineage>
        <taxon>Archaea</taxon>
        <taxon>Methanobacteriati</taxon>
        <taxon>Methanobacteriota</taxon>
        <taxon>Stenosarchaea group</taxon>
        <taxon>Methanomicrobia</taxon>
        <taxon>Methanosarcinales</taxon>
        <taxon>ANME-2 cluster</taxon>
        <taxon>Candidatus Methanoperedentaceae</taxon>
        <taxon>Candidatus Methanoperedens</taxon>
    </lineage>
</organism>
<dbReference type="EMBL" id="LKCM01000078">
    <property type="protein sequence ID" value="KPQ44538.1"/>
    <property type="molecule type" value="Genomic_DNA"/>
</dbReference>
<feature type="transmembrane region" description="Helical" evidence="7">
    <location>
        <begin position="24"/>
        <end position="42"/>
    </location>
</feature>
<feature type="domain" description="Histidine kinase" evidence="8">
    <location>
        <begin position="184"/>
        <end position="399"/>
    </location>
</feature>
<dbReference type="GO" id="GO:0005524">
    <property type="term" value="F:ATP binding"/>
    <property type="evidence" value="ECO:0007669"/>
    <property type="project" value="UniProtKB-KW"/>
</dbReference>
<dbReference type="InterPro" id="IPR036890">
    <property type="entry name" value="HATPase_C_sf"/>
</dbReference>